<protein>
    <submittedName>
        <fullName evidence="2">Uncharacterized protein</fullName>
    </submittedName>
</protein>
<proteinExistence type="predicted"/>
<sequence>MRPGRRSLREAHGPPAGKRSAWNGNRTDYILSTEKNTTGKVVFCKKYYKKRTTSVPTMKQYMEK</sequence>
<dbReference type="EMBL" id="VTEU01000001">
    <property type="protein sequence ID" value="TYS60884.1"/>
    <property type="molecule type" value="Genomic_DNA"/>
</dbReference>
<comment type="caution">
    <text evidence="2">The sequence shown here is derived from an EMBL/GenBank/DDBJ whole genome shotgun (WGS) entry which is preliminary data.</text>
</comment>
<gene>
    <name evidence="2" type="ORF">FZC74_00965</name>
</gene>
<organism evidence="2 3">
    <name type="scientific">Sutcliffiella horikoshii</name>
    <dbReference type="NCBI Taxonomy" id="79883"/>
    <lineage>
        <taxon>Bacteria</taxon>
        <taxon>Bacillati</taxon>
        <taxon>Bacillota</taxon>
        <taxon>Bacilli</taxon>
        <taxon>Bacillales</taxon>
        <taxon>Bacillaceae</taxon>
        <taxon>Sutcliffiella</taxon>
    </lineage>
</organism>
<reference evidence="2 3" key="1">
    <citation type="submission" date="2019-08" db="EMBL/GenBank/DDBJ databases">
        <title>Bacillus genomes from the desert of Cuatro Cienegas, Coahuila.</title>
        <authorList>
            <person name="Olmedo-Alvarez G."/>
        </authorList>
    </citation>
    <scope>NUCLEOTIDE SEQUENCE [LARGE SCALE GENOMIC DNA]</scope>
    <source>
        <strain evidence="2 3">CH88_3T</strain>
    </source>
</reference>
<evidence type="ECO:0000313" key="3">
    <source>
        <dbReference type="Proteomes" id="UP000323393"/>
    </source>
</evidence>
<name>A0AA94WQF1_9BACI</name>
<feature type="region of interest" description="Disordered" evidence="1">
    <location>
        <begin position="1"/>
        <end position="25"/>
    </location>
</feature>
<dbReference type="Proteomes" id="UP000323393">
    <property type="component" value="Unassembled WGS sequence"/>
</dbReference>
<accession>A0AA94WQF1</accession>
<dbReference type="AlphaFoldDB" id="A0AA94WQF1"/>
<evidence type="ECO:0000313" key="2">
    <source>
        <dbReference type="EMBL" id="TYS60884.1"/>
    </source>
</evidence>
<evidence type="ECO:0000256" key="1">
    <source>
        <dbReference type="SAM" id="MobiDB-lite"/>
    </source>
</evidence>